<dbReference type="EMBL" id="BAABAB010000022">
    <property type="protein sequence ID" value="GAA3627594.1"/>
    <property type="molecule type" value="Genomic_DNA"/>
</dbReference>
<comment type="caution">
    <text evidence="8">The sequence shown here is derived from an EMBL/GenBank/DDBJ whole genome shotgun (WGS) entry which is preliminary data.</text>
</comment>
<dbReference type="Pfam" id="PF03631">
    <property type="entry name" value="Virul_fac_BrkB"/>
    <property type="match status" value="1"/>
</dbReference>
<evidence type="ECO:0000256" key="1">
    <source>
        <dbReference type="ARBA" id="ARBA00004651"/>
    </source>
</evidence>
<evidence type="ECO:0000313" key="8">
    <source>
        <dbReference type="EMBL" id="GAA3627594.1"/>
    </source>
</evidence>
<feature type="transmembrane region" description="Helical" evidence="7">
    <location>
        <begin position="227"/>
        <end position="248"/>
    </location>
</feature>
<keyword evidence="5 7" id="KW-0472">Membrane</keyword>
<feature type="transmembrane region" description="Helical" evidence="7">
    <location>
        <begin position="196"/>
        <end position="215"/>
    </location>
</feature>
<feature type="compositionally biased region" description="Low complexity" evidence="6">
    <location>
        <begin position="346"/>
        <end position="362"/>
    </location>
</feature>
<evidence type="ECO:0000256" key="4">
    <source>
        <dbReference type="ARBA" id="ARBA00022989"/>
    </source>
</evidence>
<feature type="transmembrane region" description="Helical" evidence="7">
    <location>
        <begin position="260"/>
        <end position="282"/>
    </location>
</feature>
<dbReference type="InterPro" id="IPR017039">
    <property type="entry name" value="Virul_fac_BrkB"/>
</dbReference>
<feature type="compositionally biased region" description="Polar residues" evidence="6">
    <location>
        <begin position="375"/>
        <end position="388"/>
    </location>
</feature>
<keyword evidence="4 7" id="KW-1133">Transmembrane helix</keyword>
<dbReference type="Proteomes" id="UP001501490">
    <property type="component" value="Unassembled WGS sequence"/>
</dbReference>
<sequence length="388" mass="41681">MPEQQLVSVRIVNHLLPYLPRRLADLVSAVMDGYQTSRARQLFLLAAGLAYHAFLAVFPALVAGVLMFGLFAEPEEIISMVTRATQGLPDEAQTLIVDQVKVLVTQPEGLGAGLVVSVVIAVVSASSGISNLMTAINAIYGIVQRRGYFTRRLIAFGAMLGGVVFMVVMLGLVAVLPAVAGMIDFGVPGWVVEVCRWLVTAVVFALSLSLMYRFFPENPPPTFRWASLGAIIATLLFLIASGGYSFYISNFSSYSKTYGTLAGIIITLIWFWMLSFAVLLGAQINVEVAGRSLKAQEAARAAAEQAAAARLAELEAEPRRAAEFGERVMTRVEQELDKRFEKRGTQSDPDPQSPAQSPAEPSTDGSNEAPAEPSTGDSVSANARSETT</sequence>
<evidence type="ECO:0008006" key="10">
    <source>
        <dbReference type="Google" id="ProtNLM"/>
    </source>
</evidence>
<evidence type="ECO:0000256" key="2">
    <source>
        <dbReference type="ARBA" id="ARBA00022475"/>
    </source>
</evidence>
<evidence type="ECO:0000256" key="7">
    <source>
        <dbReference type="SAM" id="Phobius"/>
    </source>
</evidence>
<dbReference type="PANTHER" id="PTHR30213:SF0">
    <property type="entry name" value="UPF0761 MEMBRANE PROTEIN YIHY"/>
    <property type="match status" value="1"/>
</dbReference>
<feature type="transmembrane region" description="Helical" evidence="7">
    <location>
        <begin position="153"/>
        <end position="176"/>
    </location>
</feature>
<feature type="transmembrane region" description="Helical" evidence="7">
    <location>
        <begin position="42"/>
        <end position="71"/>
    </location>
</feature>
<protein>
    <recommendedName>
        <fullName evidence="10">YihY family inner membrane protein</fullName>
    </recommendedName>
</protein>
<keyword evidence="2" id="KW-1003">Cell membrane</keyword>
<evidence type="ECO:0000256" key="3">
    <source>
        <dbReference type="ARBA" id="ARBA00022692"/>
    </source>
</evidence>
<evidence type="ECO:0000256" key="5">
    <source>
        <dbReference type="ARBA" id="ARBA00023136"/>
    </source>
</evidence>
<organism evidence="8 9">
    <name type="scientific">Microlunatus ginsengisoli</name>
    <dbReference type="NCBI Taxonomy" id="363863"/>
    <lineage>
        <taxon>Bacteria</taxon>
        <taxon>Bacillati</taxon>
        <taxon>Actinomycetota</taxon>
        <taxon>Actinomycetes</taxon>
        <taxon>Propionibacteriales</taxon>
        <taxon>Propionibacteriaceae</taxon>
        <taxon>Microlunatus</taxon>
    </lineage>
</organism>
<feature type="region of interest" description="Disordered" evidence="6">
    <location>
        <begin position="335"/>
        <end position="388"/>
    </location>
</feature>
<evidence type="ECO:0000313" key="9">
    <source>
        <dbReference type="Proteomes" id="UP001501490"/>
    </source>
</evidence>
<name>A0ABP7A9S5_9ACTN</name>
<evidence type="ECO:0000256" key="6">
    <source>
        <dbReference type="SAM" id="MobiDB-lite"/>
    </source>
</evidence>
<dbReference type="PANTHER" id="PTHR30213">
    <property type="entry name" value="INNER MEMBRANE PROTEIN YHJD"/>
    <property type="match status" value="1"/>
</dbReference>
<keyword evidence="3 7" id="KW-0812">Transmembrane</keyword>
<feature type="transmembrane region" description="Helical" evidence="7">
    <location>
        <begin position="110"/>
        <end position="132"/>
    </location>
</feature>
<accession>A0ABP7A9S5</accession>
<reference evidence="9" key="1">
    <citation type="journal article" date="2019" name="Int. J. Syst. Evol. Microbiol.">
        <title>The Global Catalogue of Microorganisms (GCM) 10K type strain sequencing project: providing services to taxonomists for standard genome sequencing and annotation.</title>
        <authorList>
            <consortium name="The Broad Institute Genomics Platform"/>
            <consortium name="The Broad Institute Genome Sequencing Center for Infectious Disease"/>
            <person name="Wu L."/>
            <person name="Ma J."/>
        </authorList>
    </citation>
    <scope>NUCLEOTIDE SEQUENCE [LARGE SCALE GENOMIC DNA]</scope>
    <source>
        <strain evidence="9">JCM 16929</strain>
    </source>
</reference>
<proteinExistence type="predicted"/>
<dbReference type="NCBIfam" id="TIGR00765">
    <property type="entry name" value="yihY_not_rbn"/>
    <property type="match status" value="1"/>
</dbReference>
<keyword evidence="9" id="KW-1185">Reference proteome</keyword>
<feature type="compositionally biased region" description="Basic and acidic residues" evidence="6">
    <location>
        <begin position="335"/>
        <end position="345"/>
    </location>
</feature>
<comment type="subcellular location">
    <subcellularLocation>
        <location evidence="1">Cell membrane</location>
        <topology evidence="1">Multi-pass membrane protein</topology>
    </subcellularLocation>
</comment>
<gene>
    <name evidence="8" type="ORF">GCM10022236_32390</name>
</gene>